<accession>A0A9D2PLD0</accession>
<evidence type="ECO:0000256" key="2">
    <source>
        <dbReference type="ARBA" id="ARBA00022448"/>
    </source>
</evidence>
<evidence type="ECO:0000256" key="7">
    <source>
        <dbReference type="HAMAP-Rule" id="MF_01416"/>
    </source>
</evidence>
<keyword evidence="2 7" id="KW-0813">Transport</keyword>
<keyword evidence="7" id="KW-0139">CF(1)</keyword>
<dbReference type="NCBIfam" id="TIGR01145">
    <property type="entry name" value="ATP_synt_delta"/>
    <property type="match status" value="1"/>
</dbReference>
<comment type="similarity">
    <text evidence="7">Belongs to the ATPase delta chain family.</text>
</comment>
<dbReference type="InterPro" id="IPR000711">
    <property type="entry name" value="ATPase_OSCP/dsu"/>
</dbReference>
<protein>
    <recommendedName>
        <fullName evidence="7">ATP synthase subunit delta</fullName>
    </recommendedName>
    <alternativeName>
        <fullName evidence="7">ATP synthase F(1) sector subunit delta</fullName>
    </alternativeName>
    <alternativeName>
        <fullName evidence="7">F-type ATPase subunit delta</fullName>
        <shortName evidence="7">F-ATPase subunit delta</shortName>
    </alternativeName>
</protein>
<proteinExistence type="inferred from homology"/>
<evidence type="ECO:0000256" key="4">
    <source>
        <dbReference type="ARBA" id="ARBA00023065"/>
    </source>
</evidence>
<dbReference type="AlphaFoldDB" id="A0A9D2PLD0"/>
<keyword evidence="5 7" id="KW-0472">Membrane</keyword>
<organism evidence="8 9">
    <name type="scientific">Candidatus Blautia merdavium</name>
    <dbReference type="NCBI Taxonomy" id="2838494"/>
    <lineage>
        <taxon>Bacteria</taxon>
        <taxon>Bacillati</taxon>
        <taxon>Bacillota</taxon>
        <taxon>Clostridia</taxon>
        <taxon>Lachnospirales</taxon>
        <taxon>Lachnospiraceae</taxon>
        <taxon>Blautia</taxon>
    </lineage>
</organism>
<sequence length="167" mass="19458">MTQTSINYGRILYELSVSPEAVSKTQEILEKSPRLCTALESPLVSLQEKESLIARIFPKEMKSFLIVVCKYGHAPLWQEIFQAYQEYKNQQQKILNAVLYYVAKPTEQQQQGIRKFLCGRYRTQDAAIEMIEDKSLVGGFILRVNDQEYDYSLKGRINALQQKLIWR</sequence>
<keyword evidence="4 7" id="KW-0406">Ion transport</keyword>
<dbReference type="EMBL" id="DWVZ01000026">
    <property type="protein sequence ID" value="HJC62423.1"/>
    <property type="molecule type" value="Genomic_DNA"/>
</dbReference>
<dbReference type="GO" id="GO:0045259">
    <property type="term" value="C:proton-transporting ATP synthase complex"/>
    <property type="evidence" value="ECO:0007669"/>
    <property type="project" value="UniProtKB-KW"/>
</dbReference>
<comment type="function">
    <text evidence="7">This protein is part of the stalk that links CF(0) to CF(1). It either transmits conformational changes from CF(0) to CF(1) or is implicated in proton conduction.</text>
</comment>
<keyword evidence="6 7" id="KW-0066">ATP synthesis</keyword>
<evidence type="ECO:0000313" key="9">
    <source>
        <dbReference type="Proteomes" id="UP000823886"/>
    </source>
</evidence>
<comment type="caution">
    <text evidence="8">The sequence shown here is derived from an EMBL/GenBank/DDBJ whole genome shotgun (WGS) entry which is preliminary data.</text>
</comment>
<dbReference type="Proteomes" id="UP000823886">
    <property type="component" value="Unassembled WGS sequence"/>
</dbReference>
<name>A0A9D2PLD0_9FIRM</name>
<dbReference type="GO" id="GO:0005886">
    <property type="term" value="C:plasma membrane"/>
    <property type="evidence" value="ECO:0007669"/>
    <property type="project" value="UniProtKB-SubCell"/>
</dbReference>
<dbReference type="PRINTS" id="PR00125">
    <property type="entry name" value="ATPASEDELTA"/>
</dbReference>
<dbReference type="PANTHER" id="PTHR11910">
    <property type="entry name" value="ATP SYNTHASE DELTA CHAIN"/>
    <property type="match status" value="1"/>
</dbReference>
<comment type="subcellular location">
    <subcellularLocation>
        <location evidence="7">Cell membrane</location>
        <topology evidence="7">Peripheral membrane protein</topology>
    </subcellularLocation>
    <subcellularLocation>
        <location evidence="1">Membrane</location>
    </subcellularLocation>
</comment>
<evidence type="ECO:0000256" key="5">
    <source>
        <dbReference type="ARBA" id="ARBA00023136"/>
    </source>
</evidence>
<evidence type="ECO:0000256" key="1">
    <source>
        <dbReference type="ARBA" id="ARBA00004370"/>
    </source>
</evidence>
<evidence type="ECO:0000256" key="6">
    <source>
        <dbReference type="ARBA" id="ARBA00023310"/>
    </source>
</evidence>
<gene>
    <name evidence="7 8" type="primary">atpH</name>
    <name evidence="8" type="ORF">H9753_02225</name>
</gene>
<evidence type="ECO:0000256" key="3">
    <source>
        <dbReference type="ARBA" id="ARBA00022781"/>
    </source>
</evidence>
<dbReference type="Gene3D" id="1.10.520.20">
    <property type="entry name" value="N-terminal domain of the delta subunit of the F1F0-ATP synthase"/>
    <property type="match status" value="1"/>
</dbReference>
<dbReference type="InterPro" id="IPR026015">
    <property type="entry name" value="ATP_synth_OSCP/delta_N_sf"/>
</dbReference>
<reference evidence="8" key="2">
    <citation type="submission" date="2021-04" db="EMBL/GenBank/DDBJ databases">
        <authorList>
            <person name="Gilroy R."/>
        </authorList>
    </citation>
    <scope>NUCLEOTIDE SEQUENCE</scope>
    <source>
        <strain evidence="8">ChiBcec2-3848</strain>
    </source>
</reference>
<dbReference type="GO" id="GO:0046933">
    <property type="term" value="F:proton-transporting ATP synthase activity, rotational mechanism"/>
    <property type="evidence" value="ECO:0007669"/>
    <property type="project" value="UniProtKB-UniRule"/>
</dbReference>
<keyword evidence="7" id="KW-1003">Cell membrane</keyword>
<dbReference type="HAMAP" id="MF_01416">
    <property type="entry name" value="ATP_synth_delta_bact"/>
    <property type="match status" value="1"/>
</dbReference>
<comment type="function">
    <text evidence="7">F(1)F(0) ATP synthase produces ATP from ADP in the presence of a proton or sodium gradient. F-type ATPases consist of two structural domains, F(1) containing the extramembraneous catalytic core and F(0) containing the membrane proton channel, linked together by a central stalk and a peripheral stalk. During catalysis, ATP synthesis in the catalytic domain of F(1) is coupled via a rotary mechanism of the central stalk subunits to proton translocation.</text>
</comment>
<keyword evidence="3 7" id="KW-0375">Hydrogen ion transport</keyword>
<dbReference type="Pfam" id="PF00213">
    <property type="entry name" value="OSCP"/>
    <property type="match status" value="1"/>
</dbReference>
<dbReference type="SUPFAM" id="SSF47928">
    <property type="entry name" value="N-terminal domain of the delta subunit of the F1F0-ATP synthase"/>
    <property type="match status" value="1"/>
</dbReference>
<evidence type="ECO:0000313" key="8">
    <source>
        <dbReference type="EMBL" id="HJC62423.1"/>
    </source>
</evidence>
<reference evidence="8" key="1">
    <citation type="journal article" date="2021" name="PeerJ">
        <title>Extensive microbial diversity within the chicken gut microbiome revealed by metagenomics and culture.</title>
        <authorList>
            <person name="Gilroy R."/>
            <person name="Ravi A."/>
            <person name="Getino M."/>
            <person name="Pursley I."/>
            <person name="Horton D.L."/>
            <person name="Alikhan N.F."/>
            <person name="Baker D."/>
            <person name="Gharbi K."/>
            <person name="Hall N."/>
            <person name="Watson M."/>
            <person name="Adriaenssens E.M."/>
            <person name="Foster-Nyarko E."/>
            <person name="Jarju S."/>
            <person name="Secka A."/>
            <person name="Antonio M."/>
            <person name="Oren A."/>
            <person name="Chaudhuri R.R."/>
            <person name="La Ragione R."/>
            <person name="Hildebrand F."/>
            <person name="Pallen M.J."/>
        </authorList>
    </citation>
    <scope>NUCLEOTIDE SEQUENCE</scope>
    <source>
        <strain evidence="8">ChiBcec2-3848</strain>
    </source>
</reference>